<keyword evidence="1 2" id="KW-0238">DNA-binding</keyword>
<dbReference type="GO" id="GO:0000976">
    <property type="term" value="F:transcription cis-regulatory region binding"/>
    <property type="evidence" value="ECO:0007669"/>
    <property type="project" value="TreeGrafter"/>
</dbReference>
<dbReference type="PROSITE" id="PS50977">
    <property type="entry name" value="HTH_TETR_2"/>
    <property type="match status" value="1"/>
</dbReference>
<dbReference type="AlphaFoldDB" id="I4BS33"/>
<accession>I4BS33</accession>
<gene>
    <name evidence="5" type="ordered locus">Mycch_5416</name>
</gene>
<keyword evidence="6" id="KW-1185">Reference proteome</keyword>
<evidence type="ECO:0000256" key="2">
    <source>
        <dbReference type="PROSITE-ProRule" id="PRU00335"/>
    </source>
</evidence>
<organism evidence="5 6">
    <name type="scientific">Mycolicibacterium chubuense (strain NBB4)</name>
    <name type="common">Mycobacterium chubuense</name>
    <dbReference type="NCBI Taxonomy" id="710421"/>
    <lineage>
        <taxon>Bacteria</taxon>
        <taxon>Bacillati</taxon>
        <taxon>Actinomycetota</taxon>
        <taxon>Actinomycetes</taxon>
        <taxon>Mycobacteriales</taxon>
        <taxon>Mycobacteriaceae</taxon>
        <taxon>Mycolicibacterium</taxon>
    </lineage>
</organism>
<dbReference type="OrthoDB" id="3403733at2"/>
<dbReference type="PATRIC" id="fig|710421.3.peg.5406"/>
<feature type="DNA-binding region" description="H-T-H motif" evidence="2">
    <location>
        <begin position="39"/>
        <end position="58"/>
    </location>
</feature>
<dbReference type="Gene3D" id="1.10.357.10">
    <property type="entry name" value="Tetracycline Repressor, domain 2"/>
    <property type="match status" value="1"/>
</dbReference>
<geneLocation type="plasmid" evidence="5 6">
    <name>pMYCCH.01</name>
</geneLocation>
<dbReference type="PRINTS" id="PR00455">
    <property type="entry name" value="HTHTETR"/>
</dbReference>
<keyword evidence="5" id="KW-0614">Plasmid</keyword>
<dbReference type="HOGENOM" id="CLU_088572_0_0_11"/>
<dbReference type="InterPro" id="IPR050109">
    <property type="entry name" value="HTH-type_TetR-like_transc_reg"/>
</dbReference>
<dbReference type="InterPro" id="IPR001647">
    <property type="entry name" value="HTH_TetR"/>
</dbReference>
<evidence type="ECO:0000256" key="1">
    <source>
        <dbReference type="ARBA" id="ARBA00023125"/>
    </source>
</evidence>
<dbReference type="KEGG" id="mcb:Mycch_5416"/>
<evidence type="ECO:0000313" key="5">
    <source>
        <dbReference type="EMBL" id="AFM20090.1"/>
    </source>
</evidence>
<dbReference type="PANTHER" id="PTHR30055">
    <property type="entry name" value="HTH-TYPE TRANSCRIPTIONAL REGULATOR RUTR"/>
    <property type="match status" value="1"/>
</dbReference>
<feature type="domain" description="HTH tetR-type" evidence="4">
    <location>
        <begin position="16"/>
        <end position="76"/>
    </location>
</feature>
<reference evidence="5 6" key="1">
    <citation type="submission" date="2012-06" db="EMBL/GenBank/DDBJ databases">
        <title>Complete sequence of plasmid 1 of Mycobacterium chubuense NBB4.</title>
        <authorList>
            <consortium name="US DOE Joint Genome Institute"/>
            <person name="Lucas S."/>
            <person name="Han J."/>
            <person name="Lapidus A."/>
            <person name="Cheng J.-F."/>
            <person name="Goodwin L."/>
            <person name="Pitluck S."/>
            <person name="Peters L."/>
            <person name="Mikhailova N."/>
            <person name="Teshima H."/>
            <person name="Detter J.C."/>
            <person name="Han C."/>
            <person name="Tapia R."/>
            <person name="Land M."/>
            <person name="Hauser L."/>
            <person name="Kyrpides N."/>
            <person name="Ivanova N."/>
            <person name="Pagani I."/>
            <person name="Mattes T."/>
            <person name="Holmes A."/>
            <person name="Rutledge P."/>
            <person name="Paulsen I."/>
            <person name="Coleman N."/>
            <person name="Woyke T."/>
        </authorList>
    </citation>
    <scope>NUCLEOTIDE SEQUENCE [LARGE SCALE GENOMIC DNA]</scope>
    <source>
        <strain evidence="5 6">NBB4</strain>
        <plasmid evidence="5 6">pMYCCH.01</plasmid>
    </source>
</reference>
<dbReference type="Proteomes" id="UP000006057">
    <property type="component" value="Plasmid pMYCCH.01"/>
</dbReference>
<proteinExistence type="predicted"/>
<dbReference type="GO" id="GO:0003700">
    <property type="term" value="F:DNA-binding transcription factor activity"/>
    <property type="evidence" value="ECO:0007669"/>
    <property type="project" value="TreeGrafter"/>
</dbReference>
<dbReference type="SUPFAM" id="SSF46689">
    <property type="entry name" value="Homeodomain-like"/>
    <property type="match status" value="1"/>
</dbReference>
<dbReference type="EMBL" id="CP003054">
    <property type="protein sequence ID" value="AFM20090.1"/>
    <property type="molecule type" value="Genomic_DNA"/>
</dbReference>
<dbReference type="InterPro" id="IPR009057">
    <property type="entry name" value="Homeodomain-like_sf"/>
</dbReference>
<dbReference type="RefSeq" id="WP_014805384.1">
    <property type="nucleotide sequence ID" value="NC_018022.1"/>
</dbReference>
<sequence length="206" mass="22138">MDAGSLPRLPGTHPKATKPKQIRDAAMKCFAERGIATTSLRGIAETAGVSLCLIEHYFATKSQLIECIDRHVLAILGEALEDISSTSADDGVTDAGRRFAALMGTNPHVMDYIGRALAEGREGSNAIFDGLYGISAQQGATFAAQGLTPPDLDPVWANMLPLILRVGSVMLRPHIDRHLAGSLYAPEQTSRWDAAVTRMIREGQLN</sequence>
<dbReference type="PANTHER" id="PTHR30055:SF226">
    <property type="entry name" value="HTH-TYPE TRANSCRIPTIONAL REGULATOR PKSA"/>
    <property type="match status" value="1"/>
</dbReference>
<evidence type="ECO:0000256" key="3">
    <source>
        <dbReference type="SAM" id="MobiDB-lite"/>
    </source>
</evidence>
<evidence type="ECO:0000259" key="4">
    <source>
        <dbReference type="PROSITE" id="PS50977"/>
    </source>
</evidence>
<evidence type="ECO:0000313" key="6">
    <source>
        <dbReference type="Proteomes" id="UP000006057"/>
    </source>
</evidence>
<protein>
    <submittedName>
        <fullName evidence="5">Transcriptional regulator</fullName>
    </submittedName>
</protein>
<dbReference type="Pfam" id="PF00440">
    <property type="entry name" value="TetR_N"/>
    <property type="match status" value="1"/>
</dbReference>
<feature type="region of interest" description="Disordered" evidence="3">
    <location>
        <begin position="1"/>
        <end position="21"/>
    </location>
</feature>
<name>I4BS33_MYCCN</name>